<evidence type="ECO:0000313" key="3">
    <source>
        <dbReference type="Proteomes" id="UP000593571"/>
    </source>
</evidence>
<keyword evidence="3" id="KW-1185">Reference proteome</keyword>
<feature type="region of interest" description="Disordered" evidence="1">
    <location>
        <begin position="1"/>
        <end position="122"/>
    </location>
</feature>
<name>A0A7J8FIY2_ROUAE</name>
<dbReference type="Proteomes" id="UP000593571">
    <property type="component" value="Unassembled WGS sequence"/>
</dbReference>
<proteinExistence type="predicted"/>
<feature type="compositionally biased region" description="Basic residues" evidence="1">
    <location>
        <begin position="37"/>
        <end position="49"/>
    </location>
</feature>
<dbReference type="AlphaFoldDB" id="A0A7J8FIY2"/>
<feature type="compositionally biased region" description="Polar residues" evidence="1">
    <location>
        <begin position="107"/>
        <end position="122"/>
    </location>
</feature>
<organism evidence="2 3">
    <name type="scientific">Rousettus aegyptiacus</name>
    <name type="common">Egyptian fruit bat</name>
    <name type="synonym">Pteropus aegyptiacus</name>
    <dbReference type="NCBI Taxonomy" id="9407"/>
    <lineage>
        <taxon>Eukaryota</taxon>
        <taxon>Metazoa</taxon>
        <taxon>Chordata</taxon>
        <taxon>Craniata</taxon>
        <taxon>Vertebrata</taxon>
        <taxon>Euteleostomi</taxon>
        <taxon>Mammalia</taxon>
        <taxon>Eutheria</taxon>
        <taxon>Laurasiatheria</taxon>
        <taxon>Chiroptera</taxon>
        <taxon>Yinpterochiroptera</taxon>
        <taxon>Pteropodoidea</taxon>
        <taxon>Pteropodidae</taxon>
        <taxon>Rousettinae</taxon>
        <taxon>Rousettus</taxon>
    </lineage>
</organism>
<dbReference type="EMBL" id="JACASE010000007">
    <property type="protein sequence ID" value="KAF6447389.1"/>
    <property type="molecule type" value="Genomic_DNA"/>
</dbReference>
<evidence type="ECO:0000256" key="1">
    <source>
        <dbReference type="SAM" id="MobiDB-lite"/>
    </source>
</evidence>
<protein>
    <submittedName>
        <fullName evidence="2">Uncharacterized protein</fullName>
    </submittedName>
</protein>
<sequence>MEGLRSTNRQLRKSPGVRSAAGDPADDTAVATCTRNAGRHARHDRKAAGTRRPSAPGAGGFRTPKHTPGAVKSRGCRDGPAGRQLDAKGGRLGLSGMKDGQGRPVTPGTSSYVLKTGRISSV</sequence>
<gene>
    <name evidence="2" type="ORF">HJG63_011851</name>
</gene>
<comment type="caution">
    <text evidence="2">The sequence shown here is derived from an EMBL/GenBank/DDBJ whole genome shotgun (WGS) entry which is preliminary data.</text>
</comment>
<reference evidence="2 3" key="1">
    <citation type="journal article" date="2020" name="Nature">
        <title>Six reference-quality genomes reveal evolution of bat adaptations.</title>
        <authorList>
            <person name="Jebb D."/>
            <person name="Huang Z."/>
            <person name="Pippel M."/>
            <person name="Hughes G.M."/>
            <person name="Lavrichenko K."/>
            <person name="Devanna P."/>
            <person name="Winkler S."/>
            <person name="Jermiin L.S."/>
            <person name="Skirmuntt E.C."/>
            <person name="Katzourakis A."/>
            <person name="Burkitt-Gray L."/>
            <person name="Ray D.A."/>
            <person name="Sullivan K.A.M."/>
            <person name="Roscito J.G."/>
            <person name="Kirilenko B.M."/>
            <person name="Davalos L.M."/>
            <person name="Corthals A.P."/>
            <person name="Power M.L."/>
            <person name="Jones G."/>
            <person name="Ransome R.D."/>
            <person name="Dechmann D.K.N."/>
            <person name="Locatelli A.G."/>
            <person name="Puechmaille S.J."/>
            <person name="Fedrigo O."/>
            <person name="Jarvis E.D."/>
            <person name="Hiller M."/>
            <person name="Vernes S.C."/>
            <person name="Myers E.W."/>
            <person name="Teeling E.C."/>
        </authorList>
    </citation>
    <scope>NUCLEOTIDE SEQUENCE [LARGE SCALE GENOMIC DNA]</scope>
    <source>
        <strain evidence="2">MRouAeg1</strain>
        <tissue evidence="2">Muscle</tissue>
    </source>
</reference>
<accession>A0A7J8FIY2</accession>
<evidence type="ECO:0000313" key="2">
    <source>
        <dbReference type="EMBL" id="KAF6447389.1"/>
    </source>
</evidence>